<evidence type="ECO:0000256" key="1">
    <source>
        <dbReference type="SAM" id="Coils"/>
    </source>
</evidence>
<sequence length="158" mass="16900">MAAPINTIKKQVLTEEQVTEQKLENLKQLVSENDSAIQQIMQLIGELDSIGALDAANKMLEAKEDVANIALGQLTSKPVTNIINNMMGAAGALASLDPAVTTKLVAGLMSGVDEANKAIAEQDKISKLKLIKMMNDPDVNRAMNFGIHFLKGLGSNLK</sequence>
<evidence type="ECO:0000313" key="3">
    <source>
        <dbReference type="Proteomes" id="UP001398420"/>
    </source>
</evidence>
<dbReference type="EMBL" id="JBCEWA010000006">
    <property type="protein sequence ID" value="MEL5988644.1"/>
    <property type="molecule type" value="Genomic_DNA"/>
</dbReference>
<name>A0ABU9LNR0_9BACL</name>
<gene>
    <name evidence="2" type="ORF">AAF454_09530</name>
</gene>
<proteinExistence type="predicted"/>
<comment type="caution">
    <text evidence="2">The sequence shown here is derived from an EMBL/GenBank/DDBJ whole genome shotgun (WGS) entry which is preliminary data.</text>
</comment>
<dbReference type="Pfam" id="PF07849">
    <property type="entry name" value="DUF1641"/>
    <property type="match status" value="1"/>
</dbReference>
<dbReference type="RefSeq" id="WP_121177714.1">
    <property type="nucleotide sequence ID" value="NZ_CP147847.1"/>
</dbReference>
<dbReference type="InterPro" id="IPR012440">
    <property type="entry name" value="DUF1641"/>
</dbReference>
<accession>A0ABU9LNR0</accession>
<evidence type="ECO:0000313" key="2">
    <source>
        <dbReference type="EMBL" id="MEL5988644.1"/>
    </source>
</evidence>
<dbReference type="Proteomes" id="UP001398420">
    <property type="component" value="Unassembled WGS sequence"/>
</dbReference>
<keyword evidence="1" id="KW-0175">Coiled coil</keyword>
<dbReference type="PANTHER" id="PTHR38433">
    <property type="match status" value="1"/>
</dbReference>
<reference evidence="2 3" key="1">
    <citation type="submission" date="2024-04" db="EMBL/GenBank/DDBJ databases">
        <authorList>
            <person name="Wu Y.S."/>
            <person name="Zhang L."/>
        </authorList>
    </citation>
    <scope>NUCLEOTIDE SEQUENCE [LARGE SCALE GENOMIC DNA]</scope>
    <source>
        <strain evidence="2 3">KG-01</strain>
    </source>
</reference>
<keyword evidence="3" id="KW-1185">Reference proteome</keyword>
<feature type="coiled-coil region" evidence="1">
    <location>
        <begin position="9"/>
        <end position="46"/>
    </location>
</feature>
<protein>
    <submittedName>
        <fullName evidence="2">DUF1641 domain-containing protein</fullName>
    </submittedName>
</protein>
<organism evidence="2 3">
    <name type="scientific">Kurthia gibsonii</name>
    <dbReference type="NCBI Taxonomy" id="33946"/>
    <lineage>
        <taxon>Bacteria</taxon>
        <taxon>Bacillati</taxon>
        <taxon>Bacillota</taxon>
        <taxon>Bacilli</taxon>
        <taxon>Bacillales</taxon>
        <taxon>Caryophanaceae</taxon>
        <taxon>Kurthia</taxon>
    </lineage>
</organism>
<dbReference type="PANTHER" id="PTHR38433:SF1">
    <property type="entry name" value="DUF1641 DOMAIN-CONTAINING PROTEIN"/>
    <property type="match status" value="1"/>
</dbReference>